<dbReference type="KEGG" id="vai:BU251_03845"/>
<keyword evidence="2" id="KW-0472">Membrane</keyword>
<dbReference type="EMBL" id="CP019384">
    <property type="protein sequence ID" value="QAT16923.1"/>
    <property type="molecule type" value="Genomic_DNA"/>
</dbReference>
<dbReference type="Proteomes" id="UP000287243">
    <property type="component" value="Chromosome"/>
</dbReference>
<feature type="transmembrane region" description="Helical" evidence="2">
    <location>
        <begin position="26"/>
        <end position="49"/>
    </location>
</feature>
<reference evidence="3 4" key="1">
    <citation type="submission" date="2017-01" db="EMBL/GenBank/DDBJ databases">
        <title>First insights into the biology of 'candidatus Vampirococcus archaeovorus'.</title>
        <authorList>
            <person name="Kizina J."/>
            <person name="Jordan S."/>
            <person name="Stueber K."/>
            <person name="Reinhardt R."/>
            <person name="Harder J."/>
        </authorList>
    </citation>
    <scope>NUCLEOTIDE SEQUENCE [LARGE SCALE GENOMIC DNA]</scope>
    <source>
        <strain evidence="3 4">LiM</strain>
    </source>
</reference>
<evidence type="ECO:0000313" key="4">
    <source>
        <dbReference type="Proteomes" id="UP000287243"/>
    </source>
</evidence>
<evidence type="ECO:0000256" key="1">
    <source>
        <dbReference type="SAM" id="MobiDB-lite"/>
    </source>
</evidence>
<protein>
    <recommendedName>
        <fullName evidence="5">TonB C-terminal domain-containing protein</fullName>
    </recommendedName>
</protein>
<organism evidence="3 4">
    <name type="scientific">Velamenicoccus archaeovorus</name>
    <dbReference type="NCBI Taxonomy" id="1930593"/>
    <lineage>
        <taxon>Bacteria</taxon>
        <taxon>Pseudomonadati</taxon>
        <taxon>Candidatus Omnitrophota</taxon>
        <taxon>Candidatus Velamenicoccus</taxon>
    </lineage>
</organism>
<gene>
    <name evidence="3" type="ORF">BU251_03845</name>
</gene>
<keyword evidence="2" id="KW-0812">Transmembrane</keyword>
<keyword evidence="4" id="KW-1185">Reference proteome</keyword>
<evidence type="ECO:0000313" key="3">
    <source>
        <dbReference type="EMBL" id="QAT16923.1"/>
    </source>
</evidence>
<feature type="region of interest" description="Disordered" evidence="1">
    <location>
        <begin position="71"/>
        <end position="96"/>
    </location>
</feature>
<evidence type="ECO:0000256" key="2">
    <source>
        <dbReference type="SAM" id="Phobius"/>
    </source>
</evidence>
<dbReference type="Gene3D" id="3.30.1150.10">
    <property type="match status" value="1"/>
</dbReference>
<name>A0A410P477_VELA1</name>
<feature type="compositionally biased region" description="Basic and acidic residues" evidence="1">
    <location>
        <begin position="71"/>
        <end position="87"/>
    </location>
</feature>
<proteinExistence type="predicted"/>
<sequence>MSGAGRITLPSSHIFCYNIAMKENTLFYRCLAFSAIFHAGLIAALPYHILTYAPSQRPIEVAYVQSFGHEKEGRDISPEPVAQKERIQTPSPQIQASEDRKNILDDFLKAEIFRQEREEDLPQQMKPAAEGPKKKSVQTPNIPGEVFQSPEYKNYYQIVREKIRRQAYRNYRHIQEGEVFLTFTLTRSGELKEAHVDTAKSVNDEYLRRIALESVQESSPFPEFPIKLQDKEQLAFNVIISFELK</sequence>
<evidence type="ECO:0008006" key="5">
    <source>
        <dbReference type="Google" id="ProtNLM"/>
    </source>
</evidence>
<feature type="region of interest" description="Disordered" evidence="1">
    <location>
        <begin position="119"/>
        <end position="144"/>
    </location>
</feature>
<dbReference type="AlphaFoldDB" id="A0A410P477"/>
<dbReference type="SUPFAM" id="SSF74653">
    <property type="entry name" value="TolA/TonB C-terminal domain"/>
    <property type="match status" value="1"/>
</dbReference>
<keyword evidence="2" id="KW-1133">Transmembrane helix</keyword>
<accession>A0A410P477</accession>